<keyword evidence="1" id="KW-0472">Membrane</keyword>
<comment type="caution">
    <text evidence="2">The sequence shown here is derived from an EMBL/GenBank/DDBJ whole genome shotgun (WGS) entry which is preliminary data.</text>
</comment>
<evidence type="ECO:0000313" key="2">
    <source>
        <dbReference type="EMBL" id="MEV0968941.1"/>
    </source>
</evidence>
<reference evidence="2 3" key="1">
    <citation type="submission" date="2024-06" db="EMBL/GenBank/DDBJ databases">
        <title>The Natural Products Discovery Center: Release of the First 8490 Sequenced Strains for Exploring Actinobacteria Biosynthetic Diversity.</title>
        <authorList>
            <person name="Kalkreuter E."/>
            <person name="Kautsar S.A."/>
            <person name="Yang D."/>
            <person name="Bader C.D."/>
            <person name="Teijaro C.N."/>
            <person name="Fluegel L."/>
            <person name="Davis C.M."/>
            <person name="Simpson J.R."/>
            <person name="Lauterbach L."/>
            <person name="Steele A.D."/>
            <person name="Gui C."/>
            <person name="Meng S."/>
            <person name="Li G."/>
            <person name="Viehrig K."/>
            <person name="Ye F."/>
            <person name="Su P."/>
            <person name="Kiefer A.F."/>
            <person name="Nichols A."/>
            <person name="Cepeda A.J."/>
            <person name="Yan W."/>
            <person name="Fan B."/>
            <person name="Jiang Y."/>
            <person name="Adhikari A."/>
            <person name="Zheng C.-J."/>
            <person name="Schuster L."/>
            <person name="Cowan T.M."/>
            <person name="Smanski M.J."/>
            <person name="Chevrette M.G."/>
            <person name="De Carvalho L.P.S."/>
            <person name="Shen B."/>
        </authorList>
    </citation>
    <scope>NUCLEOTIDE SEQUENCE [LARGE SCALE GENOMIC DNA]</scope>
    <source>
        <strain evidence="2 3">NPDC050100</strain>
    </source>
</reference>
<dbReference type="SUPFAM" id="SSF82171">
    <property type="entry name" value="DPP6 N-terminal domain-like"/>
    <property type="match status" value="1"/>
</dbReference>
<dbReference type="Proteomes" id="UP001551675">
    <property type="component" value="Unassembled WGS sequence"/>
</dbReference>
<protein>
    <recommendedName>
        <fullName evidence="4">WD40 repeat domain-containing protein</fullName>
    </recommendedName>
</protein>
<keyword evidence="3" id="KW-1185">Reference proteome</keyword>
<evidence type="ECO:0000256" key="1">
    <source>
        <dbReference type="SAM" id="Phobius"/>
    </source>
</evidence>
<evidence type="ECO:0008006" key="4">
    <source>
        <dbReference type="Google" id="ProtNLM"/>
    </source>
</evidence>
<feature type="transmembrane region" description="Helical" evidence="1">
    <location>
        <begin position="38"/>
        <end position="60"/>
    </location>
</feature>
<evidence type="ECO:0000313" key="3">
    <source>
        <dbReference type="Proteomes" id="UP001551675"/>
    </source>
</evidence>
<name>A0ABV3GBX2_MICGL</name>
<dbReference type="RefSeq" id="WP_358131796.1">
    <property type="nucleotide sequence ID" value="NZ_JBFALK010000004.1"/>
</dbReference>
<dbReference type="InterPro" id="IPR011042">
    <property type="entry name" value="6-blade_b-propeller_TolB-like"/>
</dbReference>
<dbReference type="Gene3D" id="2.120.10.30">
    <property type="entry name" value="TolB, C-terminal domain"/>
    <property type="match status" value="1"/>
</dbReference>
<organism evidence="2 3">
    <name type="scientific">Microtetraspora glauca</name>
    <dbReference type="NCBI Taxonomy" id="1996"/>
    <lineage>
        <taxon>Bacteria</taxon>
        <taxon>Bacillati</taxon>
        <taxon>Actinomycetota</taxon>
        <taxon>Actinomycetes</taxon>
        <taxon>Streptosporangiales</taxon>
        <taxon>Streptosporangiaceae</taxon>
        <taxon>Microtetraspora</taxon>
    </lineage>
</organism>
<dbReference type="EMBL" id="JBFALK010000004">
    <property type="protein sequence ID" value="MEV0968941.1"/>
    <property type="molecule type" value="Genomic_DNA"/>
</dbReference>
<gene>
    <name evidence="2" type="ORF">AB0I59_09925</name>
</gene>
<proteinExistence type="predicted"/>
<keyword evidence="1" id="KW-0812">Transmembrane</keyword>
<accession>A0ABV3GBX2</accession>
<sequence length="411" mass="44867">MTPRVLKETLEEWAREARVPRDLADRALRRSGRRRLDAYLAPAFATGIVVLAVMLAVPWLRAAGPAPVRPAVSPSGAPLRQVIPLRPADDPPVKVTFDERSRGGVLTDTRNSPPKEMIAAGRVAVSAYWVWNTRATADGETLDRTWYLLDQVTLRYEKTDWGYLDVAPGLRYAAVLEKDLPVRRIGIFDMETRKIRAWIQVDEPVGGVAWSPDGTRLVATAYPRHPDVRMGPVGDGRGAARTGFYVIDVATATAGEFHAVDPDAVDNPNGRRDFGWSDDGALIYEWDISPRHKVFYDLEGNPRDAPADYVVTESEAGVSPDGTLLAGRGGLPTKVTERATGAVVGRQRVLRLLAWADDDHLIALGCAGSCGNEFANGLVLVSVDGAKTVQLSANRKNTTKPGSWEPVFTLR</sequence>
<keyword evidence="1" id="KW-1133">Transmembrane helix</keyword>